<dbReference type="GO" id="GO:0005524">
    <property type="term" value="F:ATP binding"/>
    <property type="evidence" value="ECO:0007669"/>
    <property type="project" value="UniProtKB-KW"/>
</dbReference>
<evidence type="ECO:0000313" key="12">
    <source>
        <dbReference type="Proteomes" id="UP000293874"/>
    </source>
</evidence>
<evidence type="ECO:0000259" key="10">
    <source>
        <dbReference type="PROSITE" id="PS50109"/>
    </source>
</evidence>
<dbReference type="EMBL" id="SGXA01000001">
    <property type="protein sequence ID" value="RZS74988.1"/>
    <property type="molecule type" value="Genomic_DNA"/>
</dbReference>
<accession>A0A4Q7N3E2</accession>
<evidence type="ECO:0000256" key="8">
    <source>
        <dbReference type="ARBA" id="ARBA00023012"/>
    </source>
</evidence>
<evidence type="ECO:0000256" key="7">
    <source>
        <dbReference type="ARBA" id="ARBA00022840"/>
    </source>
</evidence>
<sequence length="388" mass="43938">MIQPLFNWRTGLAIVAIAIVSGTIFYSQFLARKIAREERAKVEQWVEAGKLLMNDTTGLSDQLAGMIITENTTIPIIETDEKDQITQYVNLDSASIAEDSTWLQKKKEKFQSDNDPIIWTDPRDSTRINHYYYGHTSLLNQIRYYPIVQLLIVGLFIIITLTALTTSFRSSQNQVWAGMAKETAHQLGTPLTSLQGWMEMLREEKANEKIVAELEKDIDRLKLVSDRFSKIGSAPKLEQHNLVTQVGTMIEYIRKRATGKVQFSLDVNNQENIAALISPPLFDWVIENLLKNALDAMEGKGQISIQIQQNPNSIIIDVTDTGKGISSQHISKVFKPGFTTKKRGWGLGLSLSKRIIEQYHRGELFVKQSEPGKGTTFRIVLKNKTQVR</sequence>
<dbReference type="InterPro" id="IPR036890">
    <property type="entry name" value="HATPase_C_sf"/>
</dbReference>
<dbReference type="PANTHER" id="PTHR43065">
    <property type="entry name" value="SENSOR HISTIDINE KINASE"/>
    <property type="match status" value="1"/>
</dbReference>
<evidence type="ECO:0000256" key="5">
    <source>
        <dbReference type="ARBA" id="ARBA00022741"/>
    </source>
</evidence>
<dbReference type="InterPro" id="IPR036097">
    <property type="entry name" value="HisK_dim/P_sf"/>
</dbReference>
<dbReference type="GO" id="GO:0000155">
    <property type="term" value="F:phosphorelay sensor kinase activity"/>
    <property type="evidence" value="ECO:0007669"/>
    <property type="project" value="InterPro"/>
</dbReference>
<keyword evidence="4" id="KW-0808">Transferase</keyword>
<comment type="caution">
    <text evidence="11">The sequence shown here is derived from an EMBL/GenBank/DDBJ whole genome shotgun (WGS) entry which is preliminary data.</text>
</comment>
<evidence type="ECO:0000256" key="3">
    <source>
        <dbReference type="ARBA" id="ARBA00022553"/>
    </source>
</evidence>
<keyword evidence="7" id="KW-0067">ATP-binding</keyword>
<dbReference type="PROSITE" id="PS50109">
    <property type="entry name" value="HIS_KIN"/>
    <property type="match status" value="1"/>
</dbReference>
<dbReference type="Gene3D" id="3.30.565.10">
    <property type="entry name" value="Histidine kinase-like ATPase, C-terminal domain"/>
    <property type="match status" value="1"/>
</dbReference>
<keyword evidence="6 11" id="KW-0418">Kinase</keyword>
<evidence type="ECO:0000256" key="2">
    <source>
        <dbReference type="ARBA" id="ARBA00012438"/>
    </source>
</evidence>
<keyword evidence="9" id="KW-0812">Transmembrane</keyword>
<dbReference type="Pfam" id="PF02518">
    <property type="entry name" value="HATPase_c"/>
    <property type="match status" value="1"/>
</dbReference>
<dbReference type="InterPro" id="IPR004358">
    <property type="entry name" value="Sig_transdc_His_kin-like_C"/>
</dbReference>
<organism evidence="11 12">
    <name type="scientific">Pseudobacter ginsenosidimutans</name>
    <dbReference type="NCBI Taxonomy" id="661488"/>
    <lineage>
        <taxon>Bacteria</taxon>
        <taxon>Pseudomonadati</taxon>
        <taxon>Bacteroidota</taxon>
        <taxon>Chitinophagia</taxon>
        <taxon>Chitinophagales</taxon>
        <taxon>Chitinophagaceae</taxon>
        <taxon>Pseudobacter</taxon>
    </lineage>
</organism>
<evidence type="ECO:0000256" key="9">
    <source>
        <dbReference type="SAM" id="Phobius"/>
    </source>
</evidence>
<feature type="transmembrane region" description="Helical" evidence="9">
    <location>
        <begin position="144"/>
        <end position="164"/>
    </location>
</feature>
<dbReference type="Proteomes" id="UP000293874">
    <property type="component" value="Unassembled WGS sequence"/>
</dbReference>
<dbReference type="SUPFAM" id="SSF55874">
    <property type="entry name" value="ATPase domain of HSP90 chaperone/DNA topoisomerase II/histidine kinase"/>
    <property type="match status" value="1"/>
</dbReference>
<dbReference type="RefSeq" id="WP_130539403.1">
    <property type="nucleotide sequence ID" value="NZ_CP042431.1"/>
</dbReference>
<reference evidence="11 12" key="1">
    <citation type="submission" date="2019-02" db="EMBL/GenBank/DDBJ databases">
        <title>Genomic Encyclopedia of Type Strains, Phase IV (KMG-IV): sequencing the most valuable type-strain genomes for metagenomic binning, comparative biology and taxonomic classification.</title>
        <authorList>
            <person name="Goeker M."/>
        </authorList>
    </citation>
    <scope>NUCLEOTIDE SEQUENCE [LARGE SCALE GENOMIC DNA]</scope>
    <source>
        <strain evidence="11 12">DSM 18116</strain>
    </source>
</reference>
<feature type="domain" description="Histidine kinase" evidence="10">
    <location>
        <begin position="182"/>
        <end position="385"/>
    </location>
</feature>
<keyword evidence="8" id="KW-0902">Two-component regulatory system</keyword>
<evidence type="ECO:0000313" key="11">
    <source>
        <dbReference type="EMBL" id="RZS74988.1"/>
    </source>
</evidence>
<comment type="catalytic activity">
    <reaction evidence="1">
        <text>ATP + protein L-histidine = ADP + protein N-phospho-L-histidine.</text>
        <dbReference type="EC" id="2.7.13.3"/>
    </reaction>
</comment>
<dbReference type="SUPFAM" id="SSF47384">
    <property type="entry name" value="Homodimeric domain of signal transducing histidine kinase"/>
    <property type="match status" value="1"/>
</dbReference>
<keyword evidence="9" id="KW-0472">Membrane</keyword>
<dbReference type="AlphaFoldDB" id="A0A4Q7N3E2"/>
<dbReference type="EC" id="2.7.13.3" evidence="2"/>
<dbReference type="InterPro" id="IPR005467">
    <property type="entry name" value="His_kinase_dom"/>
</dbReference>
<proteinExistence type="predicted"/>
<gene>
    <name evidence="11" type="ORF">EV199_0841</name>
</gene>
<evidence type="ECO:0000256" key="4">
    <source>
        <dbReference type="ARBA" id="ARBA00022679"/>
    </source>
</evidence>
<keyword evidence="9" id="KW-1133">Transmembrane helix</keyword>
<keyword evidence="12" id="KW-1185">Reference proteome</keyword>
<dbReference type="PRINTS" id="PR00344">
    <property type="entry name" value="BCTRLSENSOR"/>
</dbReference>
<keyword evidence="3" id="KW-0597">Phosphoprotein</keyword>
<protein>
    <recommendedName>
        <fullName evidence="2">histidine kinase</fullName>
        <ecNumber evidence="2">2.7.13.3</ecNumber>
    </recommendedName>
</protein>
<dbReference type="PANTHER" id="PTHR43065:SF10">
    <property type="entry name" value="PEROXIDE STRESS-ACTIVATED HISTIDINE KINASE MAK3"/>
    <property type="match status" value="1"/>
</dbReference>
<evidence type="ECO:0000256" key="6">
    <source>
        <dbReference type="ARBA" id="ARBA00022777"/>
    </source>
</evidence>
<name>A0A4Q7N3E2_9BACT</name>
<dbReference type="OrthoDB" id="1931120at2"/>
<dbReference type="InterPro" id="IPR003661">
    <property type="entry name" value="HisK_dim/P_dom"/>
</dbReference>
<dbReference type="CDD" id="cd00082">
    <property type="entry name" value="HisKA"/>
    <property type="match status" value="1"/>
</dbReference>
<dbReference type="SMART" id="SM00387">
    <property type="entry name" value="HATPase_c"/>
    <property type="match status" value="1"/>
</dbReference>
<feature type="transmembrane region" description="Helical" evidence="9">
    <location>
        <begin position="12"/>
        <end position="31"/>
    </location>
</feature>
<dbReference type="Gene3D" id="1.10.287.130">
    <property type="match status" value="1"/>
</dbReference>
<dbReference type="InterPro" id="IPR003594">
    <property type="entry name" value="HATPase_dom"/>
</dbReference>
<evidence type="ECO:0000256" key="1">
    <source>
        <dbReference type="ARBA" id="ARBA00000085"/>
    </source>
</evidence>
<keyword evidence="5" id="KW-0547">Nucleotide-binding</keyword>